<dbReference type="InterPro" id="IPR013780">
    <property type="entry name" value="Glyco_hydro_b"/>
</dbReference>
<evidence type="ECO:0000256" key="3">
    <source>
        <dbReference type="ARBA" id="ARBA00023295"/>
    </source>
</evidence>
<keyword evidence="4" id="KW-0462">Maltose metabolism</keyword>
<dbReference type="GO" id="GO:0033934">
    <property type="term" value="F:glucan 1,4-alpha-maltotriohydrolase activity"/>
    <property type="evidence" value="ECO:0007669"/>
    <property type="project" value="TreeGrafter"/>
</dbReference>
<protein>
    <recommendedName>
        <fullName evidence="5">Glycosyl hydrolase family 13 catalytic domain-containing protein</fullName>
    </recommendedName>
</protein>
<dbReference type="InterPro" id="IPR045857">
    <property type="entry name" value="O16G_dom_2"/>
</dbReference>
<dbReference type="PANTHER" id="PTHR10357">
    <property type="entry name" value="ALPHA-AMYLASE FAMILY MEMBER"/>
    <property type="match status" value="1"/>
</dbReference>
<dbReference type="CDD" id="cd11333">
    <property type="entry name" value="AmyAc_SI_OligoGlu_DGase"/>
    <property type="match status" value="1"/>
</dbReference>
<dbReference type="FunFam" id="3.90.400.10:FF:000002">
    <property type="entry name" value="Sucrose isomerase"/>
    <property type="match status" value="1"/>
</dbReference>
<dbReference type="GO" id="GO:0004575">
    <property type="term" value="F:sucrose alpha-glucosidase activity"/>
    <property type="evidence" value="ECO:0007669"/>
    <property type="project" value="TreeGrafter"/>
</dbReference>
<dbReference type="GO" id="GO:0000025">
    <property type="term" value="P:maltose catabolic process"/>
    <property type="evidence" value="ECO:0007669"/>
    <property type="project" value="TreeGrafter"/>
</dbReference>
<accession>A0A5M9JEB1</accession>
<dbReference type="Gene3D" id="2.60.40.1180">
    <property type="entry name" value="Golgi alpha-mannosidase II"/>
    <property type="match status" value="1"/>
</dbReference>
<name>A0A5M9JEB1_MONFR</name>
<dbReference type="SUPFAM" id="SSF51445">
    <property type="entry name" value="(Trans)glycosidases"/>
    <property type="match status" value="1"/>
</dbReference>
<evidence type="ECO:0000256" key="4">
    <source>
        <dbReference type="ARBA" id="ARBA00026248"/>
    </source>
</evidence>
<evidence type="ECO:0000313" key="7">
    <source>
        <dbReference type="Proteomes" id="UP000322873"/>
    </source>
</evidence>
<evidence type="ECO:0000256" key="2">
    <source>
        <dbReference type="ARBA" id="ARBA00022801"/>
    </source>
</evidence>
<dbReference type="GO" id="GO:0004574">
    <property type="term" value="F:oligo-1,6-glucosidase activity"/>
    <property type="evidence" value="ECO:0007669"/>
    <property type="project" value="TreeGrafter"/>
</dbReference>
<keyword evidence="7" id="KW-1185">Reference proteome</keyword>
<comment type="caution">
    <text evidence="6">The sequence shown here is derived from an EMBL/GenBank/DDBJ whole genome shotgun (WGS) entry which is preliminary data.</text>
</comment>
<dbReference type="InterPro" id="IPR006047">
    <property type="entry name" value="GH13_cat_dom"/>
</dbReference>
<gene>
    <name evidence="6" type="ORF">EYC84_008849</name>
</gene>
<keyword evidence="3" id="KW-0326">Glycosidase</keyword>
<dbReference type="PANTHER" id="PTHR10357:SF232">
    <property type="entry name" value="GLYCOSYL HYDROLASE FAMILY 13 CATALYTIC DOMAIN-CONTAINING PROTEIN"/>
    <property type="match status" value="1"/>
</dbReference>
<dbReference type="GO" id="GO:0004556">
    <property type="term" value="F:alpha-amylase activity"/>
    <property type="evidence" value="ECO:0007669"/>
    <property type="project" value="TreeGrafter"/>
</dbReference>
<feature type="domain" description="Glycosyl hydrolase family 13 catalytic" evidence="5">
    <location>
        <begin position="23"/>
        <end position="406"/>
    </location>
</feature>
<comment type="similarity">
    <text evidence="1">Belongs to the glycosyl hydrolase 13 family.</text>
</comment>
<dbReference type="Gene3D" id="3.20.20.80">
    <property type="entry name" value="Glycosidases"/>
    <property type="match status" value="2"/>
</dbReference>
<evidence type="ECO:0000256" key="1">
    <source>
        <dbReference type="ARBA" id="ARBA00008061"/>
    </source>
</evidence>
<dbReference type="Gene3D" id="3.90.400.10">
    <property type="entry name" value="Oligo-1,6-glucosidase, Domain 2"/>
    <property type="match status" value="1"/>
</dbReference>
<proteinExistence type="inferred from homology"/>
<dbReference type="FunFam" id="2.60.40.1180:FF:000007">
    <property type="entry name" value="Sucrose isomerase"/>
    <property type="match status" value="1"/>
</dbReference>
<dbReference type="SUPFAM" id="SSF51011">
    <property type="entry name" value="Glycosyl hydrolase domain"/>
    <property type="match status" value="1"/>
</dbReference>
<dbReference type="InterPro" id="IPR017853">
    <property type="entry name" value="GH"/>
</dbReference>
<reference evidence="6 7" key="1">
    <citation type="submission" date="2019-06" db="EMBL/GenBank/DDBJ databases">
        <title>Genome Sequence of the Brown Rot Fungal Pathogen Monilinia fructicola.</title>
        <authorList>
            <person name="De Miccolis Angelini R.M."/>
            <person name="Landi L."/>
            <person name="Abate D."/>
            <person name="Pollastro S."/>
            <person name="Romanazzi G."/>
            <person name="Faretra F."/>
        </authorList>
    </citation>
    <scope>NUCLEOTIDE SEQUENCE [LARGE SCALE GENOMIC DNA]</scope>
    <source>
        <strain evidence="6 7">Mfrc123</strain>
    </source>
</reference>
<dbReference type="Pfam" id="PF00128">
    <property type="entry name" value="Alpha-amylase"/>
    <property type="match status" value="2"/>
</dbReference>
<dbReference type="AlphaFoldDB" id="A0A5M9JEB1"/>
<keyword evidence="2" id="KW-0378">Hydrolase</keyword>
<dbReference type="GO" id="GO:0005987">
    <property type="term" value="P:sucrose catabolic process"/>
    <property type="evidence" value="ECO:0007669"/>
    <property type="project" value="TreeGrafter"/>
</dbReference>
<evidence type="ECO:0000259" key="5">
    <source>
        <dbReference type="SMART" id="SM00642"/>
    </source>
</evidence>
<organism evidence="6 7">
    <name type="scientific">Monilinia fructicola</name>
    <name type="common">Brown rot fungus</name>
    <name type="synonym">Ciboria fructicola</name>
    <dbReference type="NCBI Taxonomy" id="38448"/>
    <lineage>
        <taxon>Eukaryota</taxon>
        <taxon>Fungi</taxon>
        <taxon>Dikarya</taxon>
        <taxon>Ascomycota</taxon>
        <taxon>Pezizomycotina</taxon>
        <taxon>Leotiomycetes</taxon>
        <taxon>Helotiales</taxon>
        <taxon>Sclerotiniaceae</taxon>
        <taxon>Monilinia</taxon>
    </lineage>
</organism>
<dbReference type="Proteomes" id="UP000322873">
    <property type="component" value="Unassembled WGS sequence"/>
</dbReference>
<dbReference type="VEuPathDB" id="FungiDB:MFRU_019g01030"/>
<sequence length="544" mass="62250">MGSIVRRTIGDSHQWWKEAIVYQIYPASYLDTTGSGDDDLNGITSKLPYIKSLGVDVVWLSPIYKSPMNDMGYDISDYRAINPMFGTMEDWERLCAQAHELGLKLVMDLVVNHTSSEHPWFRESVSGGPNGTKRDYYYWQPPKNGKEPNNWGAMFGGSAWEADPSRQTDEYYLHVYDVSQPDLNWTNPAVRNEVWDIMRFWLDKGCDGFRMDVINCISKEPGFPDFEVTDPRMEFQYGIKGNFNGPRVKEYLEEMHREVLCYYPEAFTVGETPGIHAPDDAIGKSWEVGCHTTPRMMAGTRYISKTTTSLAFSAGGQKDTPEWRVQAAKMLALFHATGRGTVFIYQGQEIGTANSRWWKNEEFRDLEEINFFAAEKARREKDSNGEEVDMTDVSRGIQGYGRDNSRMGMQWDDSLNGGFSKGKPWIKTNEEYKEINVAAQDGVKGSVLEFWKEMIKVRKGNPGLCKGGFELVDQENEEVYAYLRKGEGKEYLVVCNFKEWDVKWHVLVEKGTLLLGSYEGGIESSDAREIKLRPFEGRIYVRDI</sequence>
<dbReference type="EMBL" id="VICG01000012">
    <property type="protein sequence ID" value="KAA8566249.1"/>
    <property type="molecule type" value="Genomic_DNA"/>
</dbReference>
<evidence type="ECO:0000313" key="6">
    <source>
        <dbReference type="EMBL" id="KAA8566249.1"/>
    </source>
</evidence>
<dbReference type="SMART" id="SM00642">
    <property type="entry name" value="Aamy"/>
    <property type="match status" value="1"/>
</dbReference>